<dbReference type="EMBL" id="JAEHOE010000074">
    <property type="protein sequence ID" value="KAG2489297.1"/>
    <property type="molecule type" value="Genomic_DNA"/>
</dbReference>
<sequence>MRRAQHCLAGPSGRCARPPTLSRPACRPVFRPVVAVRSNGKTITPSPLFDEVAEEEGWRKPRDMLRLTSPQSANPDYDDPDWMSRVEDWDEFWNAQSWELEVEDLDTEEGNMAGPDEAVRRAEKLVEQFEALDMRTDIINWMGTPHSEDMFEVDKWENPPVPHEKPDPNPALTPWDLRAMAEKARQRELMDIEWRRQQSRIGKLKYEHMDSYRDKRAWGNHFPENYRFDWTEEEIRQLIINNGIACKPEDHGALVENPYLPADYHALGVRYIEETEELLERTGHFATPNLLEQFDREFVIHGAGDEEEVVEAAYDEEDEDEYYDEEDEGEAEEDDGSVTLALF</sequence>
<protein>
    <submittedName>
        <fullName evidence="2">Uncharacterized protein</fullName>
    </submittedName>
</protein>
<dbReference type="OrthoDB" id="529845at2759"/>
<feature type="region of interest" description="Disordered" evidence="1">
    <location>
        <begin position="316"/>
        <end position="343"/>
    </location>
</feature>
<name>A0A836BUR8_9CHLO</name>
<dbReference type="Proteomes" id="UP000612055">
    <property type="component" value="Unassembled WGS sequence"/>
</dbReference>
<dbReference type="AlphaFoldDB" id="A0A836BUR8"/>
<evidence type="ECO:0000313" key="2">
    <source>
        <dbReference type="EMBL" id="KAG2489297.1"/>
    </source>
</evidence>
<evidence type="ECO:0000313" key="3">
    <source>
        <dbReference type="Proteomes" id="UP000612055"/>
    </source>
</evidence>
<proteinExistence type="predicted"/>
<accession>A0A836BUR8</accession>
<evidence type="ECO:0000256" key="1">
    <source>
        <dbReference type="SAM" id="MobiDB-lite"/>
    </source>
</evidence>
<feature type="compositionally biased region" description="Acidic residues" evidence="1">
    <location>
        <begin position="316"/>
        <end position="336"/>
    </location>
</feature>
<organism evidence="2 3">
    <name type="scientific">Edaphochlamys debaryana</name>
    <dbReference type="NCBI Taxonomy" id="47281"/>
    <lineage>
        <taxon>Eukaryota</taxon>
        <taxon>Viridiplantae</taxon>
        <taxon>Chlorophyta</taxon>
        <taxon>core chlorophytes</taxon>
        <taxon>Chlorophyceae</taxon>
        <taxon>CS clade</taxon>
        <taxon>Chlamydomonadales</taxon>
        <taxon>Chlamydomonadales incertae sedis</taxon>
        <taxon>Edaphochlamys</taxon>
    </lineage>
</organism>
<reference evidence="2" key="1">
    <citation type="journal article" date="2020" name="bioRxiv">
        <title>Comparative genomics of Chlamydomonas.</title>
        <authorList>
            <person name="Craig R.J."/>
            <person name="Hasan A.R."/>
            <person name="Ness R.W."/>
            <person name="Keightley P.D."/>
        </authorList>
    </citation>
    <scope>NUCLEOTIDE SEQUENCE</scope>
    <source>
        <strain evidence="2">CCAP 11/70</strain>
    </source>
</reference>
<keyword evidence="3" id="KW-1185">Reference proteome</keyword>
<feature type="region of interest" description="Disordered" evidence="1">
    <location>
        <begin position="1"/>
        <end position="21"/>
    </location>
</feature>
<gene>
    <name evidence="2" type="ORF">HYH03_012129</name>
</gene>
<comment type="caution">
    <text evidence="2">The sequence shown here is derived from an EMBL/GenBank/DDBJ whole genome shotgun (WGS) entry which is preliminary data.</text>
</comment>